<dbReference type="RefSeq" id="WP_145364262.1">
    <property type="nucleotide sequence ID" value="NZ_CP036268.1"/>
</dbReference>
<evidence type="ECO:0000259" key="2">
    <source>
        <dbReference type="Pfam" id="PF17032"/>
    </source>
</evidence>
<accession>A0A517R2U7</accession>
<feature type="domain" description="Co-chaperone DjlA N-terminal" evidence="1">
    <location>
        <begin position="86"/>
        <end position="190"/>
    </location>
</feature>
<keyword evidence="4" id="KW-1185">Reference proteome</keyword>
<dbReference type="SUPFAM" id="SSF158682">
    <property type="entry name" value="TerB-like"/>
    <property type="match status" value="1"/>
</dbReference>
<dbReference type="InterPro" id="IPR007791">
    <property type="entry name" value="DjlA_N"/>
</dbReference>
<evidence type="ECO:0000313" key="4">
    <source>
        <dbReference type="Proteomes" id="UP000317318"/>
    </source>
</evidence>
<protein>
    <submittedName>
        <fullName evidence="3">Tellurite resistance protein TerB</fullName>
    </submittedName>
</protein>
<dbReference type="Proteomes" id="UP000317318">
    <property type="component" value="Chromosome"/>
</dbReference>
<organism evidence="3 4">
    <name type="scientific">Stratiformator vulcanicus</name>
    <dbReference type="NCBI Taxonomy" id="2527980"/>
    <lineage>
        <taxon>Bacteria</taxon>
        <taxon>Pseudomonadati</taxon>
        <taxon>Planctomycetota</taxon>
        <taxon>Planctomycetia</taxon>
        <taxon>Planctomycetales</taxon>
        <taxon>Planctomycetaceae</taxon>
        <taxon>Stratiformator</taxon>
    </lineage>
</organism>
<feature type="domain" description="Zinc-ribbon 15" evidence="2">
    <location>
        <begin position="19"/>
        <end position="67"/>
    </location>
</feature>
<dbReference type="OrthoDB" id="1261251at2"/>
<name>A0A517R2U7_9PLAN</name>
<dbReference type="Gene3D" id="1.10.3680.10">
    <property type="entry name" value="TerB-like"/>
    <property type="match status" value="1"/>
</dbReference>
<dbReference type="InterPro" id="IPR031493">
    <property type="entry name" value="Zinc_ribbon_15"/>
</dbReference>
<dbReference type="InterPro" id="IPR029024">
    <property type="entry name" value="TerB-like"/>
</dbReference>
<gene>
    <name evidence="3" type="ORF">Pan189_25920</name>
</gene>
<dbReference type="EMBL" id="CP036268">
    <property type="protein sequence ID" value="QDT38202.1"/>
    <property type="molecule type" value="Genomic_DNA"/>
</dbReference>
<dbReference type="AlphaFoldDB" id="A0A517R2U7"/>
<dbReference type="Pfam" id="PF17032">
    <property type="entry name" value="Zn_ribbon_15"/>
    <property type="match status" value="1"/>
</dbReference>
<sequence>MIIWGWRGVTTTKDTGDFFCPECNADATYRHRKVRNFFTLYFIPLIPLNELGTFVECDHCKNGFREEVLELDPRRAAVQFVATYQEAMKSVMVEMMRADGEIDADEISTIQKIYRKLTGQELTPDDVLSHEPSESFLEELEAIAPQMNNEGKEKVIKAAYYVAAADGVFADEERDFIVEVADAIDMSRAHLKGVIADCSERSKVKQ</sequence>
<proteinExistence type="predicted"/>
<evidence type="ECO:0000259" key="1">
    <source>
        <dbReference type="Pfam" id="PF05099"/>
    </source>
</evidence>
<dbReference type="Pfam" id="PF05099">
    <property type="entry name" value="TerB"/>
    <property type="match status" value="1"/>
</dbReference>
<dbReference type="KEGG" id="svp:Pan189_25920"/>
<evidence type="ECO:0000313" key="3">
    <source>
        <dbReference type="EMBL" id="QDT38202.1"/>
    </source>
</evidence>
<reference evidence="3 4" key="1">
    <citation type="submission" date="2019-02" db="EMBL/GenBank/DDBJ databases">
        <title>Deep-cultivation of Planctomycetes and their phenomic and genomic characterization uncovers novel biology.</title>
        <authorList>
            <person name="Wiegand S."/>
            <person name="Jogler M."/>
            <person name="Boedeker C."/>
            <person name="Pinto D."/>
            <person name="Vollmers J."/>
            <person name="Rivas-Marin E."/>
            <person name="Kohn T."/>
            <person name="Peeters S.H."/>
            <person name="Heuer A."/>
            <person name="Rast P."/>
            <person name="Oberbeckmann S."/>
            <person name="Bunk B."/>
            <person name="Jeske O."/>
            <person name="Meyerdierks A."/>
            <person name="Storesund J.E."/>
            <person name="Kallscheuer N."/>
            <person name="Luecker S."/>
            <person name="Lage O.M."/>
            <person name="Pohl T."/>
            <person name="Merkel B.J."/>
            <person name="Hornburger P."/>
            <person name="Mueller R.-W."/>
            <person name="Bruemmer F."/>
            <person name="Labrenz M."/>
            <person name="Spormann A.M."/>
            <person name="Op den Camp H."/>
            <person name="Overmann J."/>
            <person name="Amann R."/>
            <person name="Jetten M.S.M."/>
            <person name="Mascher T."/>
            <person name="Medema M.H."/>
            <person name="Devos D.P."/>
            <person name="Kaster A.-K."/>
            <person name="Ovreas L."/>
            <person name="Rohde M."/>
            <person name="Galperin M.Y."/>
            <person name="Jogler C."/>
        </authorList>
    </citation>
    <scope>NUCLEOTIDE SEQUENCE [LARGE SCALE GENOMIC DNA]</scope>
    <source>
        <strain evidence="3 4">Pan189</strain>
    </source>
</reference>
<dbReference type="CDD" id="cd07177">
    <property type="entry name" value="terB_like"/>
    <property type="match status" value="1"/>
</dbReference>